<dbReference type="AlphaFoldDB" id="A0AAD6X9R7"/>
<evidence type="ECO:0000256" key="4">
    <source>
        <dbReference type="ARBA" id="ARBA00023002"/>
    </source>
</evidence>
<dbReference type="EMBL" id="JARJCM010000014">
    <property type="protein sequence ID" value="KAJ7041887.1"/>
    <property type="molecule type" value="Genomic_DNA"/>
</dbReference>
<reference evidence="7" key="1">
    <citation type="submission" date="2023-03" db="EMBL/GenBank/DDBJ databases">
        <title>Massive genome expansion in bonnet fungi (Mycena s.s.) driven by repeated elements and novel gene families across ecological guilds.</title>
        <authorList>
            <consortium name="Lawrence Berkeley National Laboratory"/>
            <person name="Harder C.B."/>
            <person name="Miyauchi S."/>
            <person name="Viragh M."/>
            <person name="Kuo A."/>
            <person name="Thoen E."/>
            <person name="Andreopoulos B."/>
            <person name="Lu D."/>
            <person name="Skrede I."/>
            <person name="Drula E."/>
            <person name="Henrissat B."/>
            <person name="Morin E."/>
            <person name="Kohler A."/>
            <person name="Barry K."/>
            <person name="LaButti K."/>
            <person name="Morin E."/>
            <person name="Salamov A."/>
            <person name="Lipzen A."/>
            <person name="Mereny Z."/>
            <person name="Hegedus B."/>
            <person name="Baldrian P."/>
            <person name="Stursova M."/>
            <person name="Weitz H."/>
            <person name="Taylor A."/>
            <person name="Grigoriev I.V."/>
            <person name="Nagy L.G."/>
            <person name="Martin F."/>
            <person name="Kauserud H."/>
        </authorList>
    </citation>
    <scope>NUCLEOTIDE SEQUENCE</scope>
    <source>
        <strain evidence="7">CBHHK200</strain>
    </source>
</reference>
<dbReference type="PROSITE" id="PS51387">
    <property type="entry name" value="FAD_PCMH"/>
    <property type="match status" value="1"/>
</dbReference>
<evidence type="ECO:0000256" key="3">
    <source>
        <dbReference type="ARBA" id="ARBA00022827"/>
    </source>
</evidence>
<name>A0AAD6X9R7_9AGAR</name>
<dbReference type="PANTHER" id="PTHR42973:SF13">
    <property type="entry name" value="FAD-BINDING PCMH-TYPE DOMAIN-CONTAINING PROTEIN"/>
    <property type="match status" value="1"/>
</dbReference>
<accession>A0AAD6X9R7</accession>
<dbReference type="InterPro" id="IPR006094">
    <property type="entry name" value="Oxid_FAD_bind_N"/>
</dbReference>
<evidence type="ECO:0000256" key="1">
    <source>
        <dbReference type="ARBA" id="ARBA00005466"/>
    </source>
</evidence>
<dbReference type="GO" id="GO:0016491">
    <property type="term" value="F:oxidoreductase activity"/>
    <property type="evidence" value="ECO:0007669"/>
    <property type="project" value="UniProtKB-KW"/>
</dbReference>
<dbReference type="InterPro" id="IPR016166">
    <property type="entry name" value="FAD-bd_PCMH"/>
</dbReference>
<evidence type="ECO:0000313" key="8">
    <source>
        <dbReference type="Proteomes" id="UP001218188"/>
    </source>
</evidence>
<dbReference type="PANTHER" id="PTHR42973">
    <property type="entry name" value="BINDING OXIDOREDUCTASE, PUTATIVE (AFU_ORTHOLOGUE AFUA_1G17690)-RELATED"/>
    <property type="match status" value="1"/>
</dbReference>
<comment type="similarity">
    <text evidence="1">Belongs to the oxygen-dependent FAD-linked oxidoreductase family.</text>
</comment>
<protein>
    <recommendedName>
        <fullName evidence="6">FAD-binding PCMH-type domain-containing protein</fullName>
    </recommendedName>
</protein>
<evidence type="ECO:0000256" key="2">
    <source>
        <dbReference type="ARBA" id="ARBA00022630"/>
    </source>
</evidence>
<dbReference type="Proteomes" id="UP001218188">
    <property type="component" value="Unassembled WGS sequence"/>
</dbReference>
<evidence type="ECO:0000259" key="6">
    <source>
        <dbReference type="PROSITE" id="PS51387"/>
    </source>
</evidence>
<keyword evidence="2" id="KW-0285">Flavoprotein</keyword>
<proteinExistence type="inferred from homology"/>
<dbReference type="GO" id="GO:0071949">
    <property type="term" value="F:FAD binding"/>
    <property type="evidence" value="ECO:0007669"/>
    <property type="project" value="InterPro"/>
</dbReference>
<keyword evidence="5" id="KW-0732">Signal</keyword>
<keyword evidence="3" id="KW-0274">FAD</keyword>
<feature type="signal peptide" evidence="5">
    <location>
        <begin position="1"/>
        <end position="18"/>
    </location>
</feature>
<dbReference type="Pfam" id="PF01565">
    <property type="entry name" value="FAD_binding_4"/>
    <property type="match status" value="1"/>
</dbReference>
<dbReference type="Gene3D" id="3.30.465.10">
    <property type="match status" value="1"/>
</dbReference>
<organism evidence="7 8">
    <name type="scientific">Mycena alexandri</name>
    <dbReference type="NCBI Taxonomy" id="1745969"/>
    <lineage>
        <taxon>Eukaryota</taxon>
        <taxon>Fungi</taxon>
        <taxon>Dikarya</taxon>
        <taxon>Basidiomycota</taxon>
        <taxon>Agaricomycotina</taxon>
        <taxon>Agaricomycetes</taxon>
        <taxon>Agaricomycetidae</taxon>
        <taxon>Agaricales</taxon>
        <taxon>Marasmiineae</taxon>
        <taxon>Mycenaceae</taxon>
        <taxon>Mycena</taxon>
    </lineage>
</organism>
<comment type="caution">
    <text evidence="7">The sequence shown here is derived from an EMBL/GenBank/DDBJ whole genome shotgun (WGS) entry which is preliminary data.</text>
</comment>
<gene>
    <name evidence="7" type="ORF">C8F04DRAFT_110770</name>
</gene>
<evidence type="ECO:0000313" key="7">
    <source>
        <dbReference type="EMBL" id="KAJ7041887.1"/>
    </source>
</evidence>
<dbReference type="InterPro" id="IPR050416">
    <property type="entry name" value="FAD-linked_Oxidoreductase"/>
</dbReference>
<sequence length="525" mass="58064">MFPARVWLLSISVSTVLAEIQDDVQVILSSDEPLELPDLVQTGIWLEENRPESSGPYCCSLLNETLLGHVFFPDSTEYQSQQASYYSLEQSDINPACRVSPTSAVNIATIVALATQYGCAFAVRSGGHMISKGFSNVDPSGFTIDLQKMNQVSVLEEGRLVSFDSGCRWHQVYSALKPYNLTTVGGRVPDVGVSGFLLGGGISVLSLAHGFGSSNIVNYQVVLADGTINDVNENHLPDLYWALKYGSTNFGIVTRFDMTTYPLADVWGGSLIFDISKGPALLQAHVDFTAKLAADPMGLNVIAFAWDPRQQTYIVWSPNIYLSDTAFPPLYSDIEALVPNALLNTMRITDLMSITNEFQATAPGTGRVQWFTLTLKADAALLWDIHCKGVEIFEPYLNRTGFSPATIFQPLNRGFAAAGEKNGGNPSGISTEDGDLIVALGMVLWDDRADDEILKEKVHEHWRWSERTARERGLLHPFIYMNYASSLQDVMGSLGVENQAKMRKIKYQYDPEDRFARYWKGGFKL</sequence>
<feature type="chain" id="PRO_5042167477" description="FAD-binding PCMH-type domain-containing protein" evidence="5">
    <location>
        <begin position="19"/>
        <end position="525"/>
    </location>
</feature>
<keyword evidence="8" id="KW-1185">Reference proteome</keyword>
<evidence type="ECO:0000256" key="5">
    <source>
        <dbReference type="SAM" id="SignalP"/>
    </source>
</evidence>
<dbReference type="SUPFAM" id="SSF56176">
    <property type="entry name" value="FAD-binding/transporter-associated domain-like"/>
    <property type="match status" value="1"/>
</dbReference>
<keyword evidence="4" id="KW-0560">Oxidoreductase</keyword>
<feature type="domain" description="FAD-binding PCMH-type" evidence="6">
    <location>
        <begin position="91"/>
        <end position="263"/>
    </location>
</feature>
<dbReference type="InterPro" id="IPR016169">
    <property type="entry name" value="FAD-bd_PCMH_sub2"/>
</dbReference>
<dbReference type="InterPro" id="IPR036318">
    <property type="entry name" value="FAD-bd_PCMH-like_sf"/>
</dbReference>